<feature type="coiled-coil region" evidence="1">
    <location>
        <begin position="126"/>
        <end position="174"/>
    </location>
</feature>
<accession>A0A7Y8CC19</accession>
<dbReference type="Proteomes" id="UP000517547">
    <property type="component" value="Unassembled WGS sequence"/>
</dbReference>
<evidence type="ECO:0000313" key="3">
    <source>
        <dbReference type="Proteomes" id="UP000517547"/>
    </source>
</evidence>
<evidence type="ECO:0000256" key="1">
    <source>
        <dbReference type="SAM" id="Coils"/>
    </source>
</evidence>
<comment type="caution">
    <text evidence="2">The sequence shown here is derived from an EMBL/GenBank/DDBJ whole genome shotgun (WGS) entry which is preliminary data.</text>
</comment>
<dbReference type="EMBL" id="JACAQE010000001">
    <property type="protein sequence ID" value="NWC12431.1"/>
    <property type="molecule type" value="Genomic_DNA"/>
</dbReference>
<keyword evidence="1" id="KW-0175">Coiled coil</keyword>
<reference evidence="2 3" key="1">
    <citation type="submission" date="2020-04" db="EMBL/GenBank/DDBJ databases">
        <title>Molecular characterization of pseudomonads from Agaricus bisporus reveal novel blotch 2 pathogens in Western Europe.</title>
        <authorList>
            <person name="Taparia T."/>
            <person name="Krijger M."/>
            <person name="Haynes E."/>
            <person name="Elpinstone J.G."/>
            <person name="Noble R."/>
            <person name="Van Der Wolf J."/>
        </authorList>
    </citation>
    <scope>NUCLEOTIDE SEQUENCE [LARGE SCALE GENOMIC DNA]</scope>
    <source>
        <strain evidence="2 3">IPO3738</strain>
    </source>
</reference>
<organism evidence="2 3">
    <name type="scientific">Pseudomonas gingeri</name>
    <dbReference type="NCBI Taxonomy" id="117681"/>
    <lineage>
        <taxon>Bacteria</taxon>
        <taxon>Pseudomonadati</taxon>
        <taxon>Pseudomonadota</taxon>
        <taxon>Gammaproteobacteria</taxon>
        <taxon>Pseudomonadales</taxon>
        <taxon>Pseudomonadaceae</taxon>
        <taxon>Pseudomonas</taxon>
    </lineage>
</organism>
<proteinExistence type="predicted"/>
<name>A0A7Y8CC19_9PSED</name>
<gene>
    <name evidence="2" type="ORF">HX845_02140</name>
</gene>
<protein>
    <submittedName>
        <fullName evidence="2">Uncharacterized protein</fullName>
    </submittedName>
</protein>
<dbReference type="AlphaFoldDB" id="A0A7Y8CC19"/>
<dbReference type="RefSeq" id="WP_017127887.1">
    <property type="nucleotide sequence ID" value="NZ_JACAQE010000001.1"/>
</dbReference>
<evidence type="ECO:0000313" key="2">
    <source>
        <dbReference type="EMBL" id="NWC12431.1"/>
    </source>
</evidence>
<sequence>MTHAQDTTQAQAALLRNDSGIAAPVTDSCCEAASIIDPLSTTTEGLVPHEKLREAATPKASLIALDRPPAQPAKGYTHPASIAGSRAGGPRYWPADLTDVRPEEWAQMSPRHVAEFAGKTEVWLLLEAAQQHIAELTEQIAAQGLDKQLLQAKVDALQSRMDHADQVIDDLAAETRGLRVSSLREAMERAAAARKPCALIVGDTRVQVSYHGIKWYHDLQKPGQVSQSLTIEEFDLILERDLAIAVPSAQRDTVMAQAVKEKMVSVPRERLNSATLLQIPIDELQEQAIELLCEPCDEPAEQHQDGPAAYLVTDVHDQKKALRAGAEGIERHRNAGSTLIALYAHLESGEIDKLREQLKQKTEALDTAKEMLLGHVDRFRKANEKLAERDALIDRLRNHLTEKGVLGELGPEPFQILNIETPERATQTKAVKP</sequence>